<sequence length="1066" mass="111766">MTLFLEQGVRPVTAATGGEMKLSWTALALAAGLVVTSVVMPGIQASAAPDADLAKWVNPFVGTRPGGEDFKTGGGAGNTFPGAVVPFGMVQWSPDTVKAQHGGYFYDDDQLKGFSLTHLSGAGCDTYQDLPFIPFAGEVTSSPAIDPARYHLPFSHANEQATAGRYQVTLDSGVKVELSATQRTGAGRFTYPAGTTSTLLINAGGSVMGTDDAQVDIGTDTISGWASSGRFCGTDSHYRVYFYAQFDTPFATSGTWSDGALAAKTVSGSKTGAWVTFPNVTGTTVNVRVGLSFVSVDGAKENLWAEGADRSFNEIAAAARRSWNDRLNRIRVEGGTDARLTTFYTALYHAFIQPNVFSDADGTYVGFDGRVHAAEAGHAMYTNFSGWDIYRSEIQLLALLAPREASDIARSMIAYAEQGGAWDRWTVANDYTGVMNGDPYHIIVSTAYAFGAKDFDAEKALLLMLKGATETESEGYVERPGLADYLRLGYVPGAGADTLEYTSADFSIAQLAGRLGDRANYQGFMRRAQFWQNLYNPVSGYLQPRNPDGSFADAYDPASPSGWVEGNGAQYSWMVPYNMAGLITAFGGERAVTSRLDTFFTHLNAGTREPYAFLGNEPTFETPWLYDFAGAPARTQALVRRVQNELFNPNPEGLAGNDDLGAMSSWYVWSALGMYPEIPGRAELVLGSPLFDRAVVTTGAGRTITITGTGDGPYVTGLKVNGVATTRTWLPEDFVSSGGTLDYTLSATPDTRWGTGPGDAPPSFRDGETPGVPFADPARVIVPAGSDGVVDLSVQDLSGVAQRWRWSASPPAGIRVTPSSGDLAVPAGRTAGARLTVSVAPGTAEGRYRVPLTFGSPGGADTGATIGVLVAQPGSLLAAFDNTGISADAKPAAADFDGHGHSYSADALAAAGLRPGGTVTVDGLSYSWPGHPAGEPDNVLARGQTVNVPSRGHGGEGRLAFLGAAANGNASGPVTITYTDGTTSTAEIGFSDWTLGAGAAQPAFGNRTAITTLYRNSVGGSPHQTKTYVFATAPITLDAAKQVASITLPTAVTGGELHVFGIAIGP</sequence>
<dbReference type="InterPro" id="IPR050883">
    <property type="entry name" value="PNGase"/>
</dbReference>
<accession>A0A9W6R073</accession>
<dbReference type="Proteomes" id="UP001165136">
    <property type="component" value="Unassembled WGS sequence"/>
</dbReference>
<dbReference type="AlphaFoldDB" id="A0A9W6R073"/>
<dbReference type="Gene3D" id="1.20.1050.60">
    <property type="entry name" value="alpha-1,2-mannosidase"/>
    <property type="match status" value="1"/>
</dbReference>
<dbReference type="Gene3D" id="2.70.98.10">
    <property type="match status" value="1"/>
</dbReference>
<feature type="domain" description="Glycosyl hydrolase family 92" evidence="1">
    <location>
        <begin position="298"/>
        <end position="746"/>
    </location>
</feature>
<keyword evidence="4" id="KW-1185">Reference proteome</keyword>
<protein>
    <submittedName>
        <fullName evidence="3">Alpha-1,2-mannosidase</fullName>
    </submittedName>
</protein>
<reference evidence="3" key="1">
    <citation type="submission" date="2023-03" db="EMBL/GenBank/DDBJ databases">
        <title>Amycolatopsis taiwanensis NBRC 103393.</title>
        <authorList>
            <person name="Ichikawa N."/>
            <person name="Sato H."/>
            <person name="Tonouchi N."/>
        </authorList>
    </citation>
    <scope>NUCLEOTIDE SEQUENCE</scope>
    <source>
        <strain evidence="3">NBRC 103393</strain>
    </source>
</reference>
<dbReference type="InterPro" id="IPR014718">
    <property type="entry name" value="GH-type_carb-bd"/>
</dbReference>
<dbReference type="Pfam" id="PF17678">
    <property type="entry name" value="Glyco_hydro_92N"/>
    <property type="match status" value="1"/>
</dbReference>
<dbReference type="GO" id="GO:0005975">
    <property type="term" value="P:carbohydrate metabolic process"/>
    <property type="evidence" value="ECO:0007669"/>
    <property type="project" value="InterPro"/>
</dbReference>
<dbReference type="Pfam" id="PF07971">
    <property type="entry name" value="Glyco_hydro_92"/>
    <property type="match status" value="1"/>
</dbReference>
<dbReference type="InterPro" id="IPR041371">
    <property type="entry name" value="GH92_N"/>
</dbReference>
<dbReference type="EMBL" id="BSTI01000005">
    <property type="protein sequence ID" value="GLY65908.1"/>
    <property type="molecule type" value="Genomic_DNA"/>
</dbReference>
<dbReference type="InterPro" id="IPR005887">
    <property type="entry name" value="GH92_a_mannosidase_put"/>
</dbReference>
<dbReference type="InterPro" id="IPR008928">
    <property type="entry name" value="6-hairpin_glycosidase_sf"/>
</dbReference>
<dbReference type="GO" id="GO:0005829">
    <property type="term" value="C:cytosol"/>
    <property type="evidence" value="ECO:0007669"/>
    <property type="project" value="TreeGrafter"/>
</dbReference>
<dbReference type="InterPro" id="IPR012939">
    <property type="entry name" value="Glyco_hydro_92"/>
</dbReference>
<organism evidence="3 4">
    <name type="scientific">Amycolatopsis taiwanensis</name>
    <dbReference type="NCBI Taxonomy" id="342230"/>
    <lineage>
        <taxon>Bacteria</taxon>
        <taxon>Bacillati</taxon>
        <taxon>Actinomycetota</taxon>
        <taxon>Actinomycetes</taxon>
        <taxon>Pseudonocardiales</taxon>
        <taxon>Pseudonocardiaceae</taxon>
        <taxon>Amycolatopsis</taxon>
    </lineage>
</organism>
<dbReference type="Gene3D" id="3.30.2080.10">
    <property type="entry name" value="GH92 mannosidase domain"/>
    <property type="match status" value="1"/>
</dbReference>
<evidence type="ECO:0000313" key="3">
    <source>
        <dbReference type="EMBL" id="GLY65908.1"/>
    </source>
</evidence>
<evidence type="ECO:0000259" key="2">
    <source>
        <dbReference type="Pfam" id="PF17678"/>
    </source>
</evidence>
<dbReference type="GO" id="GO:0006516">
    <property type="term" value="P:glycoprotein catabolic process"/>
    <property type="evidence" value="ECO:0007669"/>
    <property type="project" value="TreeGrafter"/>
</dbReference>
<comment type="caution">
    <text evidence="3">The sequence shown here is derived from an EMBL/GenBank/DDBJ whole genome shotgun (WGS) entry which is preliminary data.</text>
</comment>
<dbReference type="PANTHER" id="PTHR12143">
    <property type="entry name" value="PEPTIDE N-GLYCANASE PNGASE -RELATED"/>
    <property type="match status" value="1"/>
</dbReference>
<evidence type="ECO:0000313" key="4">
    <source>
        <dbReference type="Proteomes" id="UP001165136"/>
    </source>
</evidence>
<evidence type="ECO:0000259" key="1">
    <source>
        <dbReference type="Pfam" id="PF07971"/>
    </source>
</evidence>
<proteinExistence type="predicted"/>
<gene>
    <name evidence="3" type="ORF">Atai01_25270</name>
</gene>
<dbReference type="Gene3D" id="1.20.1610.10">
    <property type="entry name" value="alpha-1,2-mannosidases domains"/>
    <property type="match status" value="1"/>
</dbReference>
<dbReference type="GO" id="GO:0030246">
    <property type="term" value="F:carbohydrate binding"/>
    <property type="evidence" value="ECO:0007669"/>
    <property type="project" value="InterPro"/>
</dbReference>
<dbReference type="PANTHER" id="PTHR12143:SF39">
    <property type="entry name" value="SECRETED PROTEIN"/>
    <property type="match status" value="1"/>
</dbReference>
<feature type="domain" description="Glycosyl hydrolase family 92 N-terminal" evidence="2">
    <location>
        <begin position="56"/>
        <end position="292"/>
    </location>
</feature>
<dbReference type="SUPFAM" id="SSF48208">
    <property type="entry name" value="Six-hairpin glycosidases"/>
    <property type="match status" value="1"/>
</dbReference>
<dbReference type="NCBIfam" id="TIGR01180">
    <property type="entry name" value="aman2_put"/>
    <property type="match status" value="1"/>
</dbReference>
<dbReference type="GO" id="GO:0000224">
    <property type="term" value="F:peptide-N4-(N-acetyl-beta-glucosaminyl)asparagine amidase activity"/>
    <property type="evidence" value="ECO:0007669"/>
    <property type="project" value="TreeGrafter"/>
</dbReference>
<name>A0A9W6R073_9PSEU</name>